<sequence>MGYLHADPYAFRLYSIVHKDRSFEKTYDTKKMMGFFRQIQWYRVWTYIYVLIICRIPKMW</sequence>
<evidence type="ECO:0000313" key="3">
    <source>
        <dbReference type="Proteomes" id="UP000228934"/>
    </source>
</evidence>
<evidence type="ECO:0000256" key="1">
    <source>
        <dbReference type="SAM" id="Phobius"/>
    </source>
</evidence>
<organism evidence="2 3">
    <name type="scientific">Aquarana catesbeiana</name>
    <name type="common">American bullfrog</name>
    <name type="synonym">Rana catesbeiana</name>
    <dbReference type="NCBI Taxonomy" id="8400"/>
    <lineage>
        <taxon>Eukaryota</taxon>
        <taxon>Metazoa</taxon>
        <taxon>Chordata</taxon>
        <taxon>Craniata</taxon>
        <taxon>Vertebrata</taxon>
        <taxon>Euteleostomi</taxon>
        <taxon>Amphibia</taxon>
        <taxon>Batrachia</taxon>
        <taxon>Anura</taxon>
        <taxon>Neobatrachia</taxon>
        <taxon>Ranoidea</taxon>
        <taxon>Ranidae</taxon>
        <taxon>Aquarana</taxon>
    </lineage>
</organism>
<accession>A0A2G9R8L1</accession>
<protein>
    <submittedName>
        <fullName evidence="2">Uncharacterized protein</fullName>
    </submittedName>
</protein>
<name>A0A2G9R8L1_AQUCT</name>
<dbReference type="Proteomes" id="UP000228934">
    <property type="component" value="Unassembled WGS sequence"/>
</dbReference>
<evidence type="ECO:0000313" key="2">
    <source>
        <dbReference type="EMBL" id="PIO24207.1"/>
    </source>
</evidence>
<proteinExistence type="predicted"/>
<keyword evidence="1" id="KW-1133">Transmembrane helix</keyword>
<gene>
    <name evidence="2" type="ORF">AB205_0035400</name>
</gene>
<keyword evidence="1" id="KW-0812">Transmembrane</keyword>
<dbReference type="AlphaFoldDB" id="A0A2G9R8L1"/>
<dbReference type="EMBL" id="KV951820">
    <property type="protein sequence ID" value="PIO24207.1"/>
    <property type="molecule type" value="Genomic_DNA"/>
</dbReference>
<feature type="transmembrane region" description="Helical" evidence="1">
    <location>
        <begin position="39"/>
        <end position="56"/>
    </location>
</feature>
<keyword evidence="1" id="KW-0472">Membrane</keyword>
<reference evidence="3" key="1">
    <citation type="journal article" date="2017" name="Nat. Commun.">
        <title>The North American bullfrog draft genome provides insight into hormonal regulation of long noncoding RNA.</title>
        <authorList>
            <person name="Hammond S.A."/>
            <person name="Warren R.L."/>
            <person name="Vandervalk B.P."/>
            <person name="Kucuk E."/>
            <person name="Khan H."/>
            <person name="Gibb E.A."/>
            <person name="Pandoh P."/>
            <person name="Kirk H."/>
            <person name="Zhao Y."/>
            <person name="Jones M."/>
            <person name="Mungall A.J."/>
            <person name="Coope R."/>
            <person name="Pleasance S."/>
            <person name="Moore R.A."/>
            <person name="Holt R.A."/>
            <person name="Round J.M."/>
            <person name="Ohora S."/>
            <person name="Walle B.V."/>
            <person name="Veldhoen N."/>
            <person name="Helbing C.C."/>
            <person name="Birol I."/>
        </authorList>
    </citation>
    <scope>NUCLEOTIDE SEQUENCE [LARGE SCALE GENOMIC DNA]</scope>
</reference>
<keyword evidence="3" id="KW-1185">Reference proteome</keyword>